<evidence type="ECO:0008006" key="2">
    <source>
        <dbReference type="Google" id="ProtNLM"/>
    </source>
</evidence>
<accession>A0A381QLY3</accession>
<dbReference type="Gene3D" id="1.10.510.10">
    <property type="entry name" value="Transferase(Phosphotransferase) domain 1"/>
    <property type="match status" value="1"/>
</dbReference>
<dbReference type="SUPFAM" id="SSF56112">
    <property type="entry name" value="Protein kinase-like (PK-like)"/>
    <property type="match status" value="1"/>
</dbReference>
<protein>
    <recommendedName>
        <fullName evidence="2">Protein kinase domain-containing protein</fullName>
    </recommendedName>
</protein>
<sequence length="210" mass="23466">MLAGRGRVFIFPAVCSTENATHWIVRHYQRGGILARHLDDRYLVTRTPRPLKELQASVEAHSRGIPTPRIIAGAAYRSGVFYRAELVTEYLSDVTDLASVVFGVNERNMAFCTTALHAAGKLVSLLEKERVAHADLNASNILVNQFGGTSSAHVIDLDRCRPLSSTARAPVKLMRRRLERSLKKLAQRYGQPLDEVLWVALRDGYETRPS</sequence>
<dbReference type="Pfam" id="PF06293">
    <property type="entry name" value="Kdo"/>
    <property type="match status" value="1"/>
</dbReference>
<evidence type="ECO:0000313" key="1">
    <source>
        <dbReference type="EMBL" id="SUZ79878.1"/>
    </source>
</evidence>
<name>A0A381QLY3_9ZZZZ</name>
<gene>
    <name evidence="1" type="ORF">METZ01_LOCUS32732</name>
</gene>
<dbReference type="InterPro" id="IPR011009">
    <property type="entry name" value="Kinase-like_dom_sf"/>
</dbReference>
<proteinExistence type="predicted"/>
<reference evidence="1" key="1">
    <citation type="submission" date="2018-05" db="EMBL/GenBank/DDBJ databases">
        <authorList>
            <person name="Lanie J.A."/>
            <person name="Ng W.-L."/>
            <person name="Kazmierczak K.M."/>
            <person name="Andrzejewski T.M."/>
            <person name="Davidsen T.M."/>
            <person name="Wayne K.J."/>
            <person name="Tettelin H."/>
            <person name="Glass J.I."/>
            <person name="Rusch D."/>
            <person name="Podicherti R."/>
            <person name="Tsui H.-C.T."/>
            <person name="Winkler M.E."/>
        </authorList>
    </citation>
    <scope>NUCLEOTIDE SEQUENCE</scope>
</reference>
<organism evidence="1">
    <name type="scientific">marine metagenome</name>
    <dbReference type="NCBI Taxonomy" id="408172"/>
    <lineage>
        <taxon>unclassified sequences</taxon>
        <taxon>metagenomes</taxon>
        <taxon>ecological metagenomes</taxon>
    </lineage>
</organism>
<dbReference type="EMBL" id="UINC01001405">
    <property type="protein sequence ID" value="SUZ79878.1"/>
    <property type="molecule type" value="Genomic_DNA"/>
</dbReference>
<dbReference type="AlphaFoldDB" id="A0A381QLY3"/>